<sequence>MLSLLWWLHIHCSSLLEDGFISKLEMKVKVQKSPKMVKNGFLIEFWCLAANSRALVPREVEIWRHNTKENHVLEPKRQ</sequence>
<dbReference type="Proteomes" id="UP001603857">
    <property type="component" value="Unassembled WGS sequence"/>
</dbReference>
<accession>A0ABD1MP59</accession>
<evidence type="ECO:0000313" key="3">
    <source>
        <dbReference type="Proteomes" id="UP001603857"/>
    </source>
</evidence>
<evidence type="ECO:0000313" key="2">
    <source>
        <dbReference type="EMBL" id="KAL2337308.1"/>
    </source>
</evidence>
<keyword evidence="3" id="KW-1185">Reference proteome</keyword>
<dbReference type="AlphaFoldDB" id="A0ABD1MP59"/>
<feature type="signal peptide" evidence="1">
    <location>
        <begin position="1"/>
        <end position="16"/>
    </location>
</feature>
<dbReference type="EMBL" id="JBGMDY010000004">
    <property type="protein sequence ID" value="KAL2337308.1"/>
    <property type="molecule type" value="Genomic_DNA"/>
</dbReference>
<gene>
    <name evidence="2" type="ORF">Fmac_011754</name>
</gene>
<evidence type="ECO:0000256" key="1">
    <source>
        <dbReference type="SAM" id="SignalP"/>
    </source>
</evidence>
<comment type="caution">
    <text evidence="2">The sequence shown here is derived from an EMBL/GenBank/DDBJ whole genome shotgun (WGS) entry which is preliminary data.</text>
</comment>
<protein>
    <submittedName>
        <fullName evidence="2">Uncharacterized protein</fullName>
    </submittedName>
</protein>
<name>A0ABD1MP59_9FABA</name>
<organism evidence="2 3">
    <name type="scientific">Flemingia macrophylla</name>
    <dbReference type="NCBI Taxonomy" id="520843"/>
    <lineage>
        <taxon>Eukaryota</taxon>
        <taxon>Viridiplantae</taxon>
        <taxon>Streptophyta</taxon>
        <taxon>Embryophyta</taxon>
        <taxon>Tracheophyta</taxon>
        <taxon>Spermatophyta</taxon>
        <taxon>Magnoliopsida</taxon>
        <taxon>eudicotyledons</taxon>
        <taxon>Gunneridae</taxon>
        <taxon>Pentapetalae</taxon>
        <taxon>rosids</taxon>
        <taxon>fabids</taxon>
        <taxon>Fabales</taxon>
        <taxon>Fabaceae</taxon>
        <taxon>Papilionoideae</taxon>
        <taxon>50 kb inversion clade</taxon>
        <taxon>NPAAA clade</taxon>
        <taxon>indigoferoid/millettioid clade</taxon>
        <taxon>Phaseoleae</taxon>
        <taxon>Flemingia</taxon>
    </lineage>
</organism>
<proteinExistence type="predicted"/>
<feature type="chain" id="PRO_5044788273" evidence="1">
    <location>
        <begin position="17"/>
        <end position="78"/>
    </location>
</feature>
<keyword evidence="1" id="KW-0732">Signal</keyword>
<reference evidence="2 3" key="1">
    <citation type="submission" date="2024-08" db="EMBL/GenBank/DDBJ databases">
        <title>Insights into the chromosomal genome structure of Flemingia macrophylla.</title>
        <authorList>
            <person name="Ding Y."/>
            <person name="Zhao Y."/>
            <person name="Bi W."/>
            <person name="Wu M."/>
            <person name="Zhao G."/>
            <person name="Gong Y."/>
            <person name="Li W."/>
            <person name="Zhang P."/>
        </authorList>
    </citation>
    <scope>NUCLEOTIDE SEQUENCE [LARGE SCALE GENOMIC DNA]</scope>
    <source>
        <strain evidence="2">DYQJB</strain>
        <tissue evidence="2">Leaf</tissue>
    </source>
</reference>